<keyword evidence="2" id="KW-1185">Reference proteome</keyword>
<reference evidence="1 2" key="1">
    <citation type="submission" date="2019-08" db="EMBL/GenBank/DDBJ databases">
        <title>Deep-cultivation of Planctomycetes and their phenomic and genomic characterization uncovers novel biology.</title>
        <authorList>
            <person name="Wiegand S."/>
            <person name="Jogler M."/>
            <person name="Boedeker C."/>
            <person name="Pinto D."/>
            <person name="Vollmers J."/>
            <person name="Rivas-Marin E."/>
            <person name="Kohn T."/>
            <person name="Peeters S.H."/>
            <person name="Heuer A."/>
            <person name="Rast P."/>
            <person name="Oberbeckmann S."/>
            <person name="Bunk B."/>
            <person name="Jeske O."/>
            <person name="Meyerdierks A."/>
            <person name="Storesund J.E."/>
            <person name="Kallscheuer N."/>
            <person name="Luecker S."/>
            <person name="Lage O.M."/>
            <person name="Pohl T."/>
            <person name="Merkel B.J."/>
            <person name="Hornburger P."/>
            <person name="Mueller R.-W."/>
            <person name="Bruemmer F."/>
            <person name="Labrenz M."/>
            <person name="Spormann A.M."/>
            <person name="Op den Camp H."/>
            <person name="Overmann J."/>
            <person name="Amann R."/>
            <person name="Jetten M.S.M."/>
            <person name="Mascher T."/>
            <person name="Medema M.H."/>
            <person name="Devos D.P."/>
            <person name="Kaster A.-K."/>
            <person name="Ovreas L."/>
            <person name="Rohde M."/>
            <person name="Galperin M.Y."/>
            <person name="Jogler C."/>
        </authorList>
    </citation>
    <scope>NUCLEOTIDE SEQUENCE [LARGE SCALE GENOMIC DNA]</scope>
    <source>
        <strain evidence="1 2">Pr1d</strain>
    </source>
</reference>
<name>A0A5B9QT12_9BACT</name>
<dbReference type="KEGG" id="bgok:Pr1d_44030"/>
<organism evidence="1 2">
    <name type="scientific">Bythopirellula goksoeyrii</name>
    <dbReference type="NCBI Taxonomy" id="1400387"/>
    <lineage>
        <taxon>Bacteria</taxon>
        <taxon>Pseudomonadati</taxon>
        <taxon>Planctomycetota</taxon>
        <taxon>Planctomycetia</taxon>
        <taxon>Pirellulales</taxon>
        <taxon>Lacipirellulaceae</taxon>
        <taxon>Bythopirellula</taxon>
    </lineage>
</organism>
<accession>A0A5B9QT12</accession>
<dbReference type="OrthoDB" id="288249at2"/>
<dbReference type="Proteomes" id="UP000323917">
    <property type="component" value="Chromosome"/>
</dbReference>
<protein>
    <submittedName>
        <fullName evidence="1">Uncharacterized protein</fullName>
    </submittedName>
</protein>
<sequence>MNASKEISIHDNTLVSYEVLCNRREIRLHTEFRDRGEPYEFTDIMFTGVVAYDFRYDSEIGTIIFEITDVPASDIYEQQVDQFQAGIRYGWPGEWAKSSQDAADYFAKNSVCGYILSSSCGMNGWILARSKEIRPTTNRNDWSENLS</sequence>
<dbReference type="RefSeq" id="WP_148075342.1">
    <property type="nucleotide sequence ID" value="NZ_CP042913.1"/>
</dbReference>
<evidence type="ECO:0000313" key="2">
    <source>
        <dbReference type="Proteomes" id="UP000323917"/>
    </source>
</evidence>
<evidence type="ECO:0000313" key="1">
    <source>
        <dbReference type="EMBL" id="QEG37063.1"/>
    </source>
</evidence>
<proteinExistence type="predicted"/>
<gene>
    <name evidence="1" type="ORF">Pr1d_44030</name>
</gene>
<dbReference type="AlphaFoldDB" id="A0A5B9QT12"/>
<dbReference type="EMBL" id="CP042913">
    <property type="protein sequence ID" value="QEG37063.1"/>
    <property type="molecule type" value="Genomic_DNA"/>
</dbReference>